<dbReference type="PANTHER" id="PTHR30146:SF109">
    <property type="entry name" value="HTH-TYPE TRANSCRIPTIONAL REGULATOR GALS"/>
    <property type="match status" value="1"/>
</dbReference>
<dbReference type="SUPFAM" id="SSF53822">
    <property type="entry name" value="Periplasmic binding protein-like I"/>
    <property type="match status" value="1"/>
</dbReference>
<feature type="domain" description="HTH lacI-type" evidence="4">
    <location>
        <begin position="5"/>
        <end position="61"/>
    </location>
</feature>
<dbReference type="SUPFAM" id="SSF47413">
    <property type="entry name" value="lambda repressor-like DNA-binding domains"/>
    <property type="match status" value="1"/>
</dbReference>
<organism evidence="5 6">
    <name type="scientific">Autumnicola musiva</name>
    <dbReference type="NCBI Taxonomy" id="3075589"/>
    <lineage>
        <taxon>Bacteria</taxon>
        <taxon>Pseudomonadati</taxon>
        <taxon>Bacteroidota</taxon>
        <taxon>Flavobacteriia</taxon>
        <taxon>Flavobacteriales</taxon>
        <taxon>Flavobacteriaceae</taxon>
        <taxon>Autumnicola</taxon>
    </lineage>
</organism>
<dbReference type="Pfam" id="PF00356">
    <property type="entry name" value="LacI"/>
    <property type="match status" value="1"/>
</dbReference>
<evidence type="ECO:0000313" key="6">
    <source>
        <dbReference type="Proteomes" id="UP001262582"/>
    </source>
</evidence>
<dbReference type="EMBL" id="JAVRHK010000023">
    <property type="protein sequence ID" value="MDT0678510.1"/>
    <property type="molecule type" value="Genomic_DNA"/>
</dbReference>
<keyword evidence="2" id="KW-0238">DNA-binding</keyword>
<evidence type="ECO:0000313" key="5">
    <source>
        <dbReference type="EMBL" id="MDT0678510.1"/>
    </source>
</evidence>
<dbReference type="SMART" id="SM00354">
    <property type="entry name" value="HTH_LACI"/>
    <property type="match status" value="1"/>
</dbReference>
<proteinExistence type="predicted"/>
<keyword evidence="6" id="KW-1185">Reference proteome</keyword>
<accession>A0ABU3DAF4</accession>
<dbReference type="Proteomes" id="UP001262582">
    <property type="component" value="Unassembled WGS sequence"/>
</dbReference>
<dbReference type="PROSITE" id="PS00356">
    <property type="entry name" value="HTH_LACI_1"/>
    <property type="match status" value="1"/>
</dbReference>
<dbReference type="PANTHER" id="PTHR30146">
    <property type="entry name" value="LACI-RELATED TRANSCRIPTIONAL REPRESSOR"/>
    <property type="match status" value="1"/>
</dbReference>
<dbReference type="Gene3D" id="1.10.260.40">
    <property type="entry name" value="lambda repressor-like DNA-binding domains"/>
    <property type="match status" value="1"/>
</dbReference>
<reference evidence="5 6" key="1">
    <citation type="submission" date="2023-09" db="EMBL/GenBank/DDBJ databases">
        <authorList>
            <person name="Rey-Velasco X."/>
        </authorList>
    </citation>
    <scope>NUCLEOTIDE SEQUENCE [LARGE SCALE GENOMIC DNA]</scope>
    <source>
        <strain evidence="5 6">F117</strain>
    </source>
</reference>
<evidence type="ECO:0000256" key="3">
    <source>
        <dbReference type="ARBA" id="ARBA00023163"/>
    </source>
</evidence>
<evidence type="ECO:0000256" key="2">
    <source>
        <dbReference type="ARBA" id="ARBA00023125"/>
    </source>
</evidence>
<name>A0ABU3DAF4_9FLAO</name>
<dbReference type="InterPro" id="IPR046335">
    <property type="entry name" value="LacI/GalR-like_sensor"/>
</dbReference>
<dbReference type="InterPro" id="IPR010982">
    <property type="entry name" value="Lambda_DNA-bd_dom_sf"/>
</dbReference>
<gene>
    <name evidence="5" type="ORF">RM539_18165</name>
</gene>
<sequence>MKKKVSLKDIAKKVGVSTATVSYVLSKGKESGVSAEVSEKVKKAAKELKYQPNQIAKSLKMGKTFTIGLIVADISNPFFAHIARIIEDEATRLNYTVIFGSSDEKSDKSWDLIQFLTNRQVDGFIIAPTENSEKQIKYLKEQHIPFVLIDRYFPEISSNYVVIDNFKAAYKAVNRLIETGNQQIGIVAYSNSLYHMRERVRGYKSAMGDNTLEVKNEWLHEIDFSDIKLGVKKAIDELLLEKKPVEAIFFATNTLAVHGLKYIDELNLKVGEDLAIVSFDEGEAFDFYYCPLSYIKQPLSELAENAVAILTKQISDHEAKEEQVCLEAELVIRESCQRSNS</sequence>
<dbReference type="Gene3D" id="3.40.50.2300">
    <property type="match status" value="2"/>
</dbReference>
<comment type="caution">
    <text evidence="5">The sequence shown here is derived from an EMBL/GenBank/DDBJ whole genome shotgun (WGS) entry which is preliminary data.</text>
</comment>
<evidence type="ECO:0000259" key="4">
    <source>
        <dbReference type="PROSITE" id="PS50932"/>
    </source>
</evidence>
<keyword evidence="3" id="KW-0804">Transcription</keyword>
<dbReference type="InterPro" id="IPR028082">
    <property type="entry name" value="Peripla_BP_I"/>
</dbReference>
<protein>
    <submittedName>
        <fullName evidence="5">Substrate-binding domain-containing protein</fullName>
    </submittedName>
</protein>
<dbReference type="CDD" id="cd01392">
    <property type="entry name" value="HTH_LacI"/>
    <property type="match status" value="1"/>
</dbReference>
<keyword evidence="1" id="KW-0805">Transcription regulation</keyword>
<dbReference type="Pfam" id="PF13377">
    <property type="entry name" value="Peripla_BP_3"/>
    <property type="match status" value="1"/>
</dbReference>
<dbReference type="InterPro" id="IPR000843">
    <property type="entry name" value="HTH_LacI"/>
</dbReference>
<evidence type="ECO:0000256" key="1">
    <source>
        <dbReference type="ARBA" id="ARBA00023015"/>
    </source>
</evidence>
<dbReference type="CDD" id="cd19977">
    <property type="entry name" value="PBP1_EndR-like"/>
    <property type="match status" value="1"/>
</dbReference>
<dbReference type="RefSeq" id="WP_311504844.1">
    <property type="nucleotide sequence ID" value="NZ_JAVRHK010000023.1"/>
</dbReference>
<dbReference type="PROSITE" id="PS50932">
    <property type="entry name" value="HTH_LACI_2"/>
    <property type="match status" value="1"/>
</dbReference>